<dbReference type="Proteomes" id="UP000265703">
    <property type="component" value="Unassembled WGS sequence"/>
</dbReference>
<proteinExistence type="predicted"/>
<protein>
    <submittedName>
        <fullName evidence="1">Uncharacterized protein</fullName>
    </submittedName>
</protein>
<dbReference type="Gene3D" id="3.40.50.11350">
    <property type="match status" value="1"/>
</dbReference>
<dbReference type="OrthoDB" id="2020419at2759"/>
<dbReference type="AlphaFoldDB" id="A0A397TBS4"/>
<evidence type="ECO:0000313" key="2">
    <source>
        <dbReference type="Proteomes" id="UP000265703"/>
    </source>
</evidence>
<comment type="caution">
    <text evidence="1">The sequence shown here is derived from an EMBL/GenBank/DDBJ whole genome shotgun (WGS) entry which is preliminary data.</text>
</comment>
<name>A0A397TBS4_9GLOM</name>
<sequence>MLYPGEYMKVNNKVLCDQRNQSIEQNFEEDEFEYIKNVHEHDKKVNQKYCNGSKCKFLLAYFPPAMDTSITNIEYLTYVKLAESLGRIMVLTNVGSKRISTCQQFPFSLYYDVDRLQKNYPKVKFITQNEFQQWSHQRYDKPSTSHYYLTDGGEENSVNDLPPYSDSLKKIWCFDKFKLKLNNTTPFKQLRVSWNSWDENNNGRDILKNFLINNLQDNSDVLLIRHDIREPLFVSNLPSLPYAKHINDAAIKITNSLRPYIAVHWDVEHTEGSALSTCAPNLLYRIQKTIDRSSIENIYFVSDYPLRYLNDIISSNSTQPFIKSSHHFSYIHTKTMDLITSTIPYHTADSLGVMKYFEDVLKDELEDSSSIRDIIDKLVCINADRYIALPKWPCNELLDSKRSKMIAEIRSLKYNEESSVIRF</sequence>
<accession>A0A397TBS4</accession>
<organism evidence="1 2">
    <name type="scientific">Glomus cerebriforme</name>
    <dbReference type="NCBI Taxonomy" id="658196"/>
    <lineage>
        <taxon>Eukaryota</taxon>
        <taxon>Fungi</taxon>
        <taxon>Fungi incertae sedis</taxon>
        <taxon>Mucoromycota</taxon>
        <taxon>Glomeromycotina</taxon>
        <taxon>Glomeromycetes</taxon>
        <taxon>Glomerales</taxon>
        <taxon>Glomeraceae</taxon>
        <taxon>Glomus</taxon>
    </lineage>
</organism>
<reference evidence="1 2" key="1">
    <citation type="submission" date="2018-06" db="EMBL/GenBank/DDBJ databases">
        <title>Comparative genomics reveals the genomic features of Rhizophagus irregularis, R. cerebriforme, R. diaphanum and Gigaspora rosea, and their symbiotic lifestyle signature.</title>
        <authorList>
            <person name="Morin E."/>
            <person name="San Clemente H."/>
            <person name="Chen E.C.H."/>
            <person name="De La Providencia I."/>
            <person name="Hainaut M."/>
            <person name="Kuo A."/>
            <person name="Kohler A."/>
            <person name="Murat C."/>
            <person name="Tang N."/>
            <person name="Roy S."/>
            <person name="Loubradou J."/>
            <person name="Henrissat B."/>
            <person name="Grigoriev I.V."/>
            <person name="Corradi N."/>
            <person name="Roux C."/>
            <person name="Martin F.M."/>
        </authorList>
    </citation>
    <scope>NUCLEOTIDE SEQUENCE [LARGE SCALE GENOMIC DNA]</scope>
    <source>
        <strain evidence="1 2">DAOM 227022</strain>
    </source>
</reference>
<evidence type="ECO:0000313" key="1">
    <source>
        <dbReference type="EMBL" id="RIA95678.1"/>
    </source>
</evidence>
<dbReference type="EMBL" id="QKYT01000057">
    <property type="protein sequence ID" value="RIA95678.1"/>
    <property type="molecule type" value="Genomic_DNA"/>
</dbReference>
<gene>
    <name evidence="1" type="ORF">C1645_816379</name>
</gene>
<keyword evidence="2" id="KW-1185">Reference proteome</keyword>